<accession>A0A0W8E8R1</accession>
<dbReference type="CDD" id="cd00586">
    <property type="entry name" value="4HBT"/>
    <property type="match status" value="1"/>
</dbReference>
<dbReference type="NCBIfam" id="TIGR00051">
    <property type="entry name" value="YbgC/FadM family acyl-CoA thioesterase"/>
    <property type="match status" value="1"/>
</dbReference>
<dbReference type="Gene3D" id="3.10.129.10">
    <property type="entry name" value="Hotdog Thioesterase"/>
    <property type="match status" value="1"/>
</dbReference>
<name>A0A0W8E8R1_9ZZZZ</name>
<gene>
    <name evidence="3" type="ORF">ASZ90_017731</name>
</gene>
<dbReference type="InterPro" id="IPR006684">
    <property type="entry name" value="YbgC/YbaW"/>
</dbReference>
<protein>
    <submittedName>
        <fullName evidence="3">4-hydroxybenzoyl-coa thioesterase family active site</fullName>
    </submittedName>
</protein>
<comment type="similarity">
    <text evidence="1">Belongs to the 4-hydroxybenzoyl-CoA thioesterase family.</text>
</comment>
<dbReference type="EMBL" id="LNQE01001837">
    <property type="protein sequence ID" value="KUG04851.1"/>
    <property type="molecule type" value="Genomic_DNA"/>
</dbReference>
<organism evidence="3">
    <name type="scientific">hydrocarbon metagenome</name>
    <dbReference type="NCBI Taxonomy" id="938273"/>
    <lineage>
        <taxon>unclassified sequences</taxon>
        <taxon>metagenomes</taxon>
        <taxon>ecological metagenomes</taxon>
    </lineage>
</organism>
<dbReference type="Pfam" id="PF13279">
    <property type="entry name" value="4HBT_2"/>
    <property type="match status" value="1"/>
</dbReference>
<dbReference type="InterPro" id="IPR050563">
    <property type="entry name" value="4-hydroxybenzoyl-CoA_TE"/>
</dbReference>
<dbReference type="AlphaFoldDB" id="A0A0W8E8R1"/>
<dbReference type="InterPro" id="IPR029069">
    <property type="entry name" value="HotDog_dom_sf"/>
</dbReference>
<comment type="caution">
    <text evidence="3">The sequence shown here is derived from an EMBL/GenBank/DDBJ whole genome shotgun (WGS) entry which is preliminary data.</text>
</comment>
<keyword evidence="2" id="KW-0378">Hydrolase</keyword>
<evidence type="ECO:0000256" key="2">
    <source>
        <dbReference type="ARBA" id="ARBA00022801"/>
    </source>
</evidence>
<proteinExistence type="inferred from homology"/>
<dbReference type="PANTHER" id="PTHR31793">
    <property type="entry name" value="4-HYDROXYBENZOYL-COA THIOESTERASE FAMILY MEMBER"/>
    <property type="match status" value="1"/>
</dbReference>
<evidence type="ECO:0000313" key="3">
    <source>
        <dbReference type="EMBL" id="KUG04851.1"/>
    </source>
</evidence>
<dbReference type="GO" id="GO:0047617">
    <property type="term" value="F:fatty acyl-CoA hydrolase activity"/>
    <property type="evidence" value="ECO:0007669"/>
    <property type="project" value="TreeGrafter"/>
</dbReference>
<dbReference type="SUPFAM" id="SSF54637">
    <property type="entry name" value="Thioesterase/thiol ester dehydrase-isomerase"/>
    <property type="match status" value="1"/>
</dbReference>
<evidence type="ECO:0000256" key="1">
    <source>
        <dbReference type="ARBA" id="ARBA00005953"/>
    </source>
</evidence>
<reference evidence="3" key="1">
    <citation type="journal article" date="2015" name="Proc. Natl. Acad. Sci. U.S.A.">
        <title>Networks of energetic and metabolic interactions define dynamics in microbial communities.</title>
        <authorList>
            <person name="Embree M."/>
            <person name="Liu J.K."/>
            <person name="Al-Bassam M.M."/>
            <person name="Zengler K."/>
        </authorList>
    </citation>
    <scope>NUCLEOTIDE SEQUENCE</scope>
</reference>
<sequence>MEIIKNKTEVRVIYADTDAMSVVYHSNYFKWFEVGRTELLRTIGYPYLRLEQEGFMLPVIECGCKYVQPAVYDDLLEITTIIKEVKAATILIEYDLCRKGSGQRLVTGFTKHAVTNKSLRPVRLRSVAPDLYKLLFNNEEDESKG</sequence>
<dbReference type="PANTHER" id="PTHR31793:SF27">
    <property type="entry name" value="NOVEL THIOESTERASE SUPERFAMILY DOMAIN AND SAPOSIN A-TYPE DOMAIN CONTAINING PROTEIN (0610012H03RIK)"/>
    <property type="match status" value="1"/>
</dbReference>
<dbReference type="PIRSF" id="PIRSF003230">
    <property type="entry name" value="YbgC"/>
    <property type="match status" value="1"/>
</dbReference>